<feature type="region of interest" description="Disordered" evidence="1">
    <location>
        <begin position="51"/>
        <end position="73"/>
    </location>
</feature>
<evidence type="ECO:0008006" key="4">
    <source>
        <dbReference type="Google" id="ProtNLM"/>
    </source>
</evidence>
<evidence type="ECO:0000313" key="3">
    <source>
        <dbReference type="Proteomes" id="UP001285263"/>
    </source>
</evidence>
<proteinExistence type="predicted"/>
<gene>
    <name evidence="2" type="ORF">SNE35_28305</name>
</gene>
<dbReference type="Proteomes" id="UP001285263">
    <property type="component" value="Unassembled WGS sequence"/>
</dbReference>
<name>A0ABU5DQ31_9BURK</name>
<feature type="compositionally biased region" description="Basic and acidic residues" evidence="1">
    <location>
        <begin position="14"/>
        <end position="24"/>
    </location>
</feature>
<dbReference type="EMBL" id="JAXCLA010000010">
    <property type="protein sequence ID" value="MDY0748435.1"/>
    <property type="molecule type" value="Genomic_DNA"/>
</dbReference>
<comment type="caution">
    <text evidence="2">The sequence shown here is derived from an EMBL/GenBank/DDBJ whole genome shotgun (WGS) entry which is preliminary data.</text>
</comment>
<accession>A0ABU5DQ31</accession>
<reference evidence="2 3" key="1">
    <citation type="submission" date="2023-11" db="EMBL/GenBank/DDBJ databases">
        <title>Paucibacter sp. nov., isolated from fresh soil in Korea.</title>
        <authorList>
            <person name="Le N.T.T."/>
        </authorList>
    </citation>
    <scope>NUCLEOTIDE SEQUENCE [LARGE SCALE GENOMIC DNA]</scope>
    <source>
        <strain evidence="2 3">R3-3</strain>
    </source>
</reference>
<feature type="region of interest" description="Disordered" evidence="1">
    <location>
        <begin position="1"/>
        <end position="24"/>
    </location>
</feature>
<dbReference type="RefSeq" id="WP_320426403.1">
    <property type="nucleotide sequence ID" value="NZ_JAXCLA010000010.1"/>
</dbReference>
<evidence type="ECO:0000313" key="2">
    <source>
        <dbReference type="EMBL" id="MDY0748435.1"/>
    </source>
</evidence>
<sequence length="444" mass="48052">MSDTLTPLKFRARRRDESARTRNPDRLMHSLSSLAVVLVLALAIAAPSTAQTSPSSAVPAPTSSRTDLGNLRAVQPPSTPFSEWVFSNSHIQGAGDMARDGKSKLVWTRCLVGQRLEYGNVKCTGEASLMTLVEAQSYAAAQQGGWRVPTSEELQAILPSVCPPGIDFWFRQVIAVAIRGQRVLSSSRDAGASGVLMPIACTGDVQAEPISVRAPFLLVTADESTFTAKRREIQDRLEAERRARVASGQDAYTRAAAVLAGAAKSAPLLSQQDGTVTRIKLPGSLAPTRDLPCLRGDQIDSSLTPPDLHTGFLKCLDERRADDAVQMFVVAGAYSRYDAQRVDDPSVRAGPQVLIINTSSRFTPQQREFFVGEVQGRLDKPETTQAICVILGRIGPPTYSPRYLVLHGLKALTAANPMDNALVPGFDAESTWRSLLHSYTHCDK</sequence>
<feature type="compositionally biased region" description="Low complexity" evidence="1">
    <location>
        <begin position="51"/>
        <end position="66"/>
    </location>
</feature>
<keyword evidence="3" id="KW-1185">Reference proteome</keyword>
<organism evidence="2 3">
    <name type="scientific">Roseateles agri</name>
    <dbReference type="NCBI Taxonomy" id="3098619"/>
    <lineage>
        <taxon>Bacteria</taxon>
        <taxon>Pseudomonadati</taxon>
        <taxon>Pseudomonadota</taxon>
        <taxon>Betaproteobacteria</taxon>
        <taxon>Burkholderiales</taxon>
        <taxon>Sphaerotilaceae</taxon>
        <taxon>Roseateles</taxon>
    </lineage>
</organism>
<evidence type="ECO:0000256" key="1">
    <source>
        <dbReference type="SAM" id="MobiDB-lite"/>
    </source>
</evidence>
<protein>
    <recommendedName>
        <fullName evidence="4">DUF1566 domain-containing protein</fullName>
    </recommendedName>
</protein>